<keyword evidence="4" id="KW-1185">Reference proteome</keyword>
<dbReference type="RefSeq" id="WP_068652859.1">
    <property type="nucleotide sequence ID" value="NZ_CP043611.1"/>
</dbReference>
<evidence type="ECO:0000313" key="3">
    <source>
        <dbReference type="EMBL" id="OAB41269.1"/>
    </source>
</evidence>
<comment type="caution">
    <text evidence="3">The sequence shown here is derived from an EMBL/GenBank/DDBJ whole genome shotgun (WGS) entry which is preliminary data.</text>
</comment>
<accession>A0A168JYC4</accession>
<dbReference type="AlphaFoldDB" id="A0A168JYC4"/>
<dbReference type="EMBL" id="LVJI01000048">
    <property type="protein sequence ID" value="OAB41269.1"/>
    <property type="molecule type" value="Genomic_DNA"/>
</dbReference>
<name>A0A168JYC4_9BACL</name>
<evidence type="ECO:0000313" key="4">
    <source>
        <dbReference type="Proteomes" id="UP000077355"/>
    </source>
</evidence>
<feature type="region of interest" description="Disordered" evidence="1">
    <location>
        <begin position="1"/>
        <end position="33"/>
    </location>
</feature>
<evidence type="ECO:0008006" key="5">
    <source>
        <dbReference type="Google" id="ProtNLM"/>
    </source>
</evidence>
<evidence type="ECO:0000256" key="2">
    <source>
        <dbReference type="SAM" id="Phobius"/>
    </source>
</evidence>
<keyword evidence="2" id="KW-0812">Transmembrane</keyword>
<protein>
    <recommendedName>
        <fullName evidence="5">Methyltransferase</fullName>
    </recommendedName>
</protein>
<feature type="transmembrane region" description="Helical" evidence="2">
    <location>
        <begin position="81"/>
        <end position="99"/>
    </location>
</feature>
<keyword evidence="2" id="KW-0472">Membrane</keyword>
<dbReference type="OrthoDB" id="2598858at2"/>
<feature type="transmembrane region" description="Helical" evidence="2">
    <location>
        <begin position="48"/>
        <end position="69"/>
    </location>
</feature>
<organism evidence="3 4">
    <name type="scientific">Paenibacillus antarcticus</name>
    <dbReference type="NCBI Taxonomy" id="253703"/>
    <lineage>
        <taxon>Bacteria</taxon>
        <taxon>Bacillati</taxon>
        <taxon>Bacillota</taxon>
        <taxon>Bacilli</taxon>
        <taxon>Bacillales</taxon>
        <taxon>Paenibacillaceae</taxon>
        <taxon>Paenibacillus</taxon>
    </lineage>
</organism>
<proteinExistence type="predicted"/>
<dbReference type="Proteomes" id="UP000077355">
    <property type="component" value="Unassembled WGS sequence"/>
</dbReference>
<sequence length="179" mass="19944">MARSWERMVQKNKNQLNKQRKKQGKSSISSMSNVGSVVSGDTFKGRKIALPVVLVLLACLYGFLGIASSNVPGNESLNTPTMTWFIMGAYILLGVIIYLRRPYLLVGKDTLQTTRLNRVRDVSASKVTNIKVAKGSVVIEQSGKGGNWVFTRLINRYDIQAMGMRLEEFAKANNIPFEK</sequence>
<keyword evidence="2" id="KW-1133">Transmembrane helix</keyword>
<evidence type="ECO:0000256" key="1">
    <source>
        <dbReference type="SAM" id="MobiDB-lite"/>
    </source>
</evidence>
<gene>
    <name evidence="3" type="ORF">PBAT_22230</name>
</gene>
<reference evidence="3 4" key="1">
    <citation type="submission" date="2016-03" db="EMBL/GenBank/DDBJ databases">
        <title>Draft genome sequence of Paenibacillus antarcticus CECT 5836.</title>
        <authorList>
            <person name="Shin S.-K."/>
            <person name="Yi H."/>
        </authorList>
    </citation>
    <scope>NUCLEOTIDE SEQUENCE [LARGE SCALE GENOMIC DNA]</scope>
    <source>
        <strain evidence="3 4">CECT 5836</strain>
    </source>
</reference>